<evidence type="ECO:0000256" key="1">
    <source>
        <dbReference type="ARBA" id="ARBA00001947"/>
    </source>
</evidence>
<evidence type="ECO:0000259" key="6">
    <source>
        <dbReference type="Pfam" id="PF08240"/>
    </source>
</evidence>
<name>A0ABT5SJG8_9MICO</name>
<evidence type="ECO:0000256" key="2">
    <source>
        <dbReference type="ARBA" id="ARBA00008072"/>
    </source>
</evidence>
<sequence>MAMASPAPTDVLLRPAAIARAWMGPGRPQETIAVPGVVLGPGEALLRVDLATIAEDDLAVADGDEECPAPTVLGREFVGRVAALGGRVDAADGTALELGERVVCAPRPRERIAAHRELVGGFATHVHVPAGTPIVRVGEVLPACILAPVPGVVSRVAGLLREAEQRVDLEDVDLTVTGAGIDPLVLAAMATERGAAVTIASADPRVRSRAHRFGAAVIAERAAVRGLRATVRPRHDVGGAFTVVAPDCAPADLATAVAFMRSLGTRRYPFADLVSAPLPLDRLDEAIGLARSGAFLRVAIAPGA</sequence>
<comment type="similarity">
    <text evidence="2">Belongs to the zinc-containing alcohol dehydrogenase family.</text>
</comment>
<evidence type="ECO:0000256" key="4">
    <source>
        <dbReference type="ARBA" id="ARBA00022833"/>
    </source>
</evidence>
<dbReference type="PANTHER" id="PTHR43350:SF19">
    <property type="entry name" value="D-GULOSIDE 3-DEHYDROGENASE"/>
    <property type="match status" value="1"/>
</dbReference>
<keyword evidence="4" id="KW-0862">Zinc</keyword>
<dbReference type="InterPro" id="IPR013154">
    <property type="entry name" value="ADH-like_N"/>
</dbReference>
<dbReference type="Proteomes" id="UP001218170">
    <property type="component" value="Unassembled WGS sequence"/>
</dbReference>
<keyword evidence="8" id="KW-1185">Reference proteome</keyword>
<protein>
    <submittedName>
        <fullName evidence="7">Alcohol dehydrogenase catalytic domain-containing protein</fullName>
    </submittedName>
</protein>
<dbReference type="EMBL" id="JAQZCI010000002">
    <property type="protein sequence ID" value="MDD7962968.1"/>
    <property type="molecule type" value="Genomic_DNA"/>
</dbReference>
<comment type="caution">
    <text evidence="7">The sequence shown here is derived from an EMBL/GenBank/DDBJ whole genome shotgun (WGS) entry which is preliminary data.</text>
</comment>
<gene>
    <name evidence="7" type="ORF">PUW80_11495</name>
</gene>
<proteinExistence type="inferred from homology"/>
<dbReference type="SUPFAM" id="SSF50129">
    <property type="entry name" value="GroES-like"/>
    <property type="match status" value="1"/>
</dbReference>
<comment type="cofactor">
    <cofactor evidence="1">
        <name>Zn(2+)</name>
        <dbReference type="ChEBI" id="CHEBI:29105"/>
    </cofactor>
</comment>
<organism evidence="7 8">
    <name type="scientific">Microbacterium thalli</name>
    <dbReference type="NCBI Taxonomy" id="3027921"/>
    <lineage>
        <taxon>Bacteria</taxon>
        <taxon>Bacillati</taxon>
        <taxon>Actinomycetota</taxon>
        <taxon>Actinomycetes</taxon>
        <taxon>Micrococcales</taxon>
        <taxon>Microbacteriaceae</taxon>
        <taxon>Microbacterium</taxon>
    </lineage>
</organism>
<keyword evidence="3" id="KW-0479">Metal-binding</keyword>
<dbReference type="PANTHER" id="PTHR43350">
    <property type="entry name" value="NAD-DEPENDENT ALCOHOL DEHYDROGENASE"/>
    <property type="match status" value="1"/>
</dbReference>
<feature type="domain" description="Alcohol dehydrogenase-like N-terminal" evidence="6">
    <location>
        <begin position="40"/>
        <end position="132"/>
    </location>
</feature>
<evidence type="ECO:0000313" key="8">
    <source>
        <dbReference type="Proteomes" id="UP001218170"/>
    </source>
</evidence>
<evidence type="ECO:0000256" key="5">
    <source>
        <dbReference type="ARBA" id="ARBA00023002"/>
    </source>
</evidence>
<reference evidence="7 8" key="1">
    <citation type="submission" date="2023-02" db="EMBL/GenBank/DDBJ databases">
        <title>Study of novel species of the Microbacterium genus.</title>
        <authorList>
            <person name="Arroyo-Herrera I."/>
            <person name="Roman-Ponce B."/>
            <person name="Vasquez-Murrieta M.S."/>
        </authorList>
    </citation>
    <scope>NUCLEOTIDE SEQUENCE [LARGE SCALE GENOMIC DNA]</scope>
    <source>
        <strain evidence="7 8">NE1TT3</strain>
    </source>
</reference>
<dbReference type="RefSeq" id="WP_274221871.1">
    <property type="nucleotide sequence ID" value="NZ_JAQZCH010000002.1"/>
</dbReference>
<accession>A0ABT5SJG8</accession>
<evidence type="ECO:0000313" key="7">
    <source>
        <dbReference type="EMBL" id="MDD7962968.1"/>
    </source>
</evidence>
<evidence type="ECO:0000256" key="3">
    <source>
        <dbReference type="ARBA" id="ARBA00022723"/>
    </source>
</evidence>
<dbReference type="Pfam" id="PF08240">
    <property type="entry name" value="ADH_N"/>
    <property type="match status" value="1"/>
</dbReference>
<dbReference type="InterPro" id="IPR011032">
    <property type="entry name" value="GroES-like_sf"/>
</dbReference>
<keyword evidence="5" id="KW-0560">Oxidoreductase</keyword>
<dbReference type="Gene3D" id="3.90.180.10">
    <property type="entry name" value="Medium-chain alcohol dehydrogenases, catalytic domain"/>
    <property type="match status" value="1"/>
</dbReference>